<dbReference type="InterPro" id="IPR036049">
    <property type="entry name" value="Ribosomal_uL29_sf"/>
</dbReference>
<evidence type="ECO:0000313" key="4">
    <source>
        <dbReference type="EMBL" id="ORX41917.1"/>
    </source>
</evidence>
<proteinExistence type="inferred from homology"/>
<dbReference type="GO" id="GO:0003735">
    <property type="term" value="F:structural constituent of ribosome"/>
    <property type="evidence" value="ECO:0007669"/>
    <property type="project" value="InterPro"/>
</dbReference>
<evidence type="ECO:0000256" key="1">
    <source>
        <dbReference type="ARBA" id="ARBA00009254"/>
    </source>
</evidence>
<dbReference type="InterPro" id="IPR001854">
    <property type="entry name" value="Ribosomal_uL29"/>
</dbReference>
<dbReference type="Pfam" id="PF00831">
    <property type="entry name" value="Ribosomal_L29"/>
    <property type="match status" value="1"/>
</dbReference>
<dbReference type="FunFam" id="1.10.287.310:FF:000002">
    <property type="entry name" value="60S ribosomal protein L35"/>
    <property type="match status" value="1"/>
</dbReference>
<dbReference type="SUPFAM" id="SSF46561">
    <property type="entry name" value="Ribosomal protein L29 (L29p)"/>
    <property type="match status" value="1"/>
</dbReference>
<dbReference type="HAMAP" id="MF_00374">
    <property type="entry name" value="Ribosomal_uL29"/>
    <property type="match status" value="1"/>
</dbReference>
<dbReference type="NCBIfam" id="TIGR00012">
    <property type="entry name" value="L29"/>
    <property type="match status" value="1"/>
</dbReference>
<evidence type="ECO:0000256" key="3">
    <source>
        <dbReference type="ARBA" id="ARBA00023274"/>
    </source>
</evidence>
<dbReference type="InterPro" id="IPR045059">
    <property type="entry name" value="Ribosomal_uL29_euk"/>
</dbReference>
<dbReference type="Gene3D" id="6.10.250.3450">
    <property type="match status" value="1"/>
</dbReference>
<reference evidence="4 5" key="2">
    <citation type="submission" date="2016-08" db="EMBL/GenBank/DDBJ databases">
        <title>Pervasive Adenine N6-methylation of Active Genes in Fungi.</title>
        <authorList>
            <consortium name="DOE Joint Genome Institute"/>
            <person name="Mondo S.J."/>
            <person name="Dannebaum R.O."/>
            <person name="Kuo R.C."/>
            <person name="Labutti K."/>
            <person name="Haridas S."/>
            <person name="Kuo A."/>
            <person name="Salamov A."/>
            <person name="Ahrendt S.R."/>
            <person name="Lipzen A."/>
            <person name="Sullivan W."/>
            <person name="Andreopoulos W.B."/>
            <person name="Clum A."/>
            <person name="Lindquist E."/>
            <person name="Daum C."/>
            <person name="Ramamoorthy G.K."/>
            <person name="Gryganskyi A."/>
            <person name="Culley D."/>
            <person name="Magnuson J.K."/>
            <person name="James T.Y."/>
            <person name="O'Malley M.A."/>
            <person name="Stajich J.E."/>
            <person name="Spatafora J.W."/>
            <person name="Visel A."/>
            <person name="Grigoriev I.V."/>
        </authorList>
    </citation>
    <scope>NUCLEOTIDE SEQUENCE [LARGE SCALE GENOMIC DNA]</scope>
    <source>
        <strain evidence="5">finn</strain>
    </source>
</reference>
<dbReference type="EMBL" id="MCFH01000075">
    <property type="protein sequence ID" value="ORX41917.1"/>
    <property type="molecule type" value="Genomic_DNA"/>
</dbReference>
<keyword evidence="3" id="KW-0687">Ribonucleoprotein</keyword>
<protein>
    <recommendedName>
        <fullName evidence="6">60S ribosomal protein L35</fullName>
    </recommendedName>
</protein>
<evidence type="ECO:0000313" key="5">
    <source>
        <dbReference type="Proteomes" id="UP000193719"/>
    </source>
</evidence>
<dbReference type="AlphaFoldDB" id="A0A1Y1UV80"/>
<dbReference type="Gene3D" id="1.10.287.310">
    <property type="match status" value="1"/>
</dbReference>
<dbReference type="PANTHER" id="PTHR45722">
    <property type="entry name" value="60S RIBOSOMAL PROTEIN L35"/>
    <property type="match status" value="1"/>
</dbReference>
<gene>
    <name evidence="4" type="ORF">BCR36DRAFT_400558</name>
</gene>
<dbReference type="STRING" id="1754191.A0A1Y1UV80"/>
<sequence>MTEIKAYELRNKTKAELVSKLAELKAELASLRVQKVNGGNNAKLSKIQEVRKGIAKVNTVISQAQREQQRTLFKGKKYLPLDLRVKKTRAIRRRLTAYEASQKTVRQQKHDTHFAQRKFAVKA</sequence>
<keyword evidence="5" id="KW-1185">Reference proteome</keyword>
<dbReference type="GO" id="GO:0022625">
    <property type="term" value="C:cytosolic large ribosomal subunit"/>
    <property type="evidence" value="ECO:0007669"/>
    <property type="project" value="InterPro"/>
</dbReference>
<comment type="caution">
    <text evidence="4">The sequence shown here is derived from an EMBL/GenBank/DDBJ whole genome shotgun (WGS) entry which is preliminary data.</text>
</comment>
<dbReference type="Proteomes" id="UP000193719">
    <property type="component" value="Unassembled WGS sequence"/>
</dbReference>
<dbReference type="GO" id="GO:0003729">
    <property type="term" value="F:mRNA binding"/>
    <property type="evidence" value="ECO:0007669"/>
    <property type="project" value="TreeGrafter"/>
</dbReference>
<name>A0A1Y1UV80_9FUNG</name>
<dbReference type="GO" id="GO:0000463">
    <property type="term" value="P:maturation of LSU-rRNA from tricistronic rRNA transcript (SSU-rRNA, 5.8S rRNA, LSU-rRNA)"/>
    <property type="evidence" value="ECO:0007669"/>
    <property type="project" value="InterPro"/>
</dbReference>
<evidence type="ECO:0008006" key="6">
    <source>
        <dbReference type="Google" id="ProtNLM"/>
    </source>
</evidence>
<reference evidence="4 5" key="1">
    <citation type="submission" date="2016-08" db="EMBL/GenBank/DDBJ databases">
        <title>Genomes of anaerobic fungi encode conserved fungal cellulosomes for biomass hydrolysis.</title>
        <authorList>
            <consortium name="DOE Joint Genome Institute"/>
            <person name="Haitjema C.H."/>
            <person name="Gilmore S.P."/>
            <person name="Henske J.K."/>
            <person name="Solomon K.V."/>
            <person name="De Groot R."/>
            <person name="Kuo A."/>
            <person name="Mondo S.J."/>
            <person name="Salamov A.A."/>
            <person name="Labutti K."/>
            <person name="Zhao Z."/>
            <person name="Chiniquy J."/>
            <person name="Barry K."/>
            <person name="Brewer H.M."/>
            <person name="Purvine S.O."/>
            <person name="Wright A.T."/>
            <person name="Boxma B."/>
            <person name="Van Alen T."/>
            <person name="Hackstein J.H."/>
            <person name="Baker S.E."/>
            <person name="Grigoriev I.V."/>
            <person name="O'Malley M.A."/>
        </authorList>
    </citation>
    <scope>NUCLEOTIDE SEQUENCE [LARGE SCALE GENOMIC DNA]</scope>
    <source>
        <strain evidence="5">finn</strain>
    </source>
</reference>
<evidence type="ECO:0000256" key="2">
    <source>
        <dbReference type="ARBA" id="ARBA00022980"/>
    </source>
</evidence>
<dbReference type="CDD" id="cd00427">
    <property type="entry name" value="Ribosomal_L29_HIP"/>
    <property type="match status" value="1"/>
</dbReference>
<dbReference type="PANTHER" id="PTHR45722:SF2">
    <property type="entry name" value="LARGE RIBOSOMAL SUBUNIT PROTEIN UL29-RELATED"/>
    <property type="match status" value="1"/>
</dbReference>
<dbReference type="FunFam" id="6.10.250.3450:FF:000001">
    <property type="entry name" value="60S ribosomal protein L35"/>
    <property type="match status" value="1"/>
</dbReference>
<keyword evidence="2" id="KW-0689">Ribosomal protein</keyword>
<organism evidence="4 5">
    <name type="scientific">Piromyces finnis</name>
    <dbReference type="NCBI Taxonomy" id="1754191"/>
    <lineage>
        <taxon>Eukaryota</taxon>
        <taxon>Fungi</taxon>
        <taxon>Fungi incertae sedis</taxon>
        <taxon>Chytridiomycota</taxon>
        <taxon>Chytridiomycota incertae sedis</taxon>
        <taxon>Neocallimastigomycetes</taxon>
        <taxon>Neocallimastigales</taxon>
        <taxon>Neocallimastigaceae</taxon>
        <taxon>Piromyces</taxon>
    </lineage>
</organism>
<dbReference type="GO" id="GO:0006412">
    <property type="term" value="P:translation"/>
    <property type="evidence" value="ECO:0007669"/>
    <property type="project" value="InterPro"/>
</dbReference>
<comment type="similarity">
    <text evidence="1">Belongs to the universal ribosomal protein uL29 family.</text>
</comment>
<accession>A0A1Y1UV80</accession>
<dbReference type="OrthoDB" id="528635at2759"/>